<dbReference type="STRING" id="126957.T1ISF1"/>
<dbReference type="InterPro" id="IPR024079">
    <property type="entry name" value="MetalloPept_cat_dom_sf"/>
</dbReference>
<reference evidence="3" key="1">
    <citation type="submission" date="2011-05" db="EMBL/GenBank/DDBJ databases">
        <authorList>
            <person name="Richards S.R."/>
            <person name="Qu J."/>
            <person name="Jiang H."/>
            <person name="Jhangiani S.N."/>
            <person name="Agravi P."/>
            <person name="Goodspeed R."/>
            <person name="Gross S."/>
            <person name="Mandapat C."/>
            <person name="Jackson L."/>
            <person name="Mathew T."/>
            <person name="Pu L."/>
            <person name="Thornton R."/>
            <person name="Saada N."/>
            <person name="Wilczek-Boney K.B."/>
            <person name="Lee S."/>
            <person name="Kovar C."/>
            <person name="Wu Y."/>
            <person name="Scherer S.E."/>
            <person name="Worley K.C."/>
            <person name="Muzny D.M."/>
            <person name="Gibbs R."/>
        </authorList>
    </citation>
    <scope>NUCLEOTIDE SEQUENCE</scope>
    <source>
        <strain evidence="3">Brora</strain>
    </source>
</reference>
<dbReference type="EMBL" id="JH431430">
    <property type="status" value="NOT_ANNOTATED_CDS"/>
    <property type="molecule type" value="Genomic_DNA"/>
</dbReference>
<dbReference type="Pfam" id="PF01431">
    <property type="entry name" value="Peptidase_M13"/>
    <property type="match status" value="1"/>
</dbReference>
<dbReference type="EnsemblMetazoa" id="SMAR004023-RA">
    <property type="protein sequence ID" value="SMAR004023-PA"/>
    <property type="gene ID" value="SMAR004023"/>
</dbReference>
<dbReference type="PANTHER" id="PTHR11733">
    <property type="entry name" value="ZINC METALLOPROTEASE FAMILY M13 NEPRILYSIN-RELATED"/>
    <property type="match status" value="1"/>
</dbReference>
<sequence>MAASAFLSFQYHALLGRRFDKYGNLTQWWPEDTIEKFNRQAACFVEQYSTYQLGESGLNVNGNDTLGDNICDNAGLHHAYAAYVDWIKKNGQEKGLPGLDYNPEQLFFISYAQIWCEIVSKEGYDKYSKDIHTPGQYRTIGVLSNSKEFSNVFNCLDGVPMNPEKKCQLWAH</sequence>
<organism evidence="2 3">
    <name type="scientific">Strigamia maritima</name>
    <name type="common">European centipede</name>
    <name type="synonym">Geophilus maritimus</name>
    <dbReference type="NCBI Taxonomy" id="126957"/>
    <lineage>
        <taxon>Eukaryota</taxon>
        <taxon>Metazoa</taxon>
        <taxon>Ecdysozoa</taxon>
        <taxon>Arthropoda</taxon>
        <taxon>Myriapoda</taxon>
        <taxon>Chilopoda</taxon>
        <taxon>Pleurostigmophora</taxon>
        <taxon>Geophilomorpha</taxon>
        <taxon>Linotaeniidae</taxon>
        <taxon>Strigamia</taxon>
    </lineage>
</organism>
<dbReference type="GO" id="GO:0016485">
    <property type="term" value="P:protein processing"/>
    <property type="evidence" value="ECO:0007669"/>
    <property type="project" value="TreeGrafter"/>
</dbReference>
<evidence type="ECO:0000259" key="1">
    <source>
        <dbReference type="Pfam" id="PF01431"/>
    </source>
</evidence>
<dbReference type="GO" id="GO:0005886">
    <property type="term" value="C:plasma membrane"/>
    <property type="evidence" value="ECO:0007669"/>
    <property type="project" value="TreeGrafter"/>
</dbReference>
<keyword evidence="3" id="KW-1185">Reference proteome</keyword>
<dbReference type="eggNOG" id="KOG3624">
    <property type="taxonomic scope" value="Eukaryota"/>
</dbReference>
<dbReference type="PhylomeDB" id="T1ISF1"/>
<dbReference type="Proteomes" id="UP000014500">
    <property type="component" value="Unassembled WGS sequence"/>
</dbReference>
<dbReference type="PROSITE" id="PS51885">
    <property type="entry name" value="NEPRILYSIN"/>
    <property type="match status" value="1"/>
</dbReference>
<reference evidence="2" key="2">
    <citation type="submission" date="2015-02" db="UniProtKB">
        <authorList>
            <consortium name="EnsemblMetazoa"/>
        </authorList>
    </citation>
    <scope>IDENTIFICATION</scope>
</reference>
<dbReference type="Gene3D" id="3.40.390.10">
    <property type="entry name" value="Collagenase (Catalytic Domain)"/>
    <property type="match status" value="1"/>
</dbReference>
<dbReference type="HOGENOM" id="CLU_006187_1_1_1"/>
<feature type="domain" description="Peptidase M13 C-terminal" evidence="1">
    <location>
        <begin position="16"/>
        <end position="169"/>
    </location>
</feature>
<dbReference type="PANTHER" id="PTHR11733:SF133">
    <property type="entry name" value="PHOSPHATE-REGULATING NEUTRAL ENDOPEPTIDASE PHEX"/>
    <property type="match status" value="1"/>
</dbReference>
<protein>
    <recommendedName>
        <fullName evidence="1">Peptidase M13 C-terminal domain-containing protein</fullName>
    </recommendedName>
</protein>
<accession>T1ISF1</accession>
<dbReference type="OMA" id="HCELENG"/>
<dbReference type="AlphaFoldDB" id="T1ISF1"/>
<dbReference type="GO" id="GO:0004222">
    <property type="term" value="F:metalloendopeptidase activity"/>
    <property type="evidence" value="ECO:0007669"/>
    <property type="project" value="InterPro"/>
</dbReference>
<dbReference type="InterPro" id="IPR018497">
    <property type="entry name" value="Peptidase_M13_C"/>
</dbReference>
<dbReference type="SUPFAM" id="SSF55486">
    <property type="entry name" value="Metalloproteases ('zincins'), catalytic domain"/>
    <property type="match status" value="1"/>
</dbReference>
<dbReference type="InterPro" id="IPR000718">
    <property type="entry name" value="Peptidase_M13"/>
</dbReference>
<proteinExistence type="predicted"/>
<evidence type="ECO:0000313" key="2">
    <source>
        <dbReference type="EnsemblMetazoa" id="SMAR004023-PA"/>
    </source>
</evidence>
<name>T1ISF1_STRMM</name>
<evidence type="ECO:0000313" key="3">
    <source>
        <dbReference type="Proteomes" id="UP000014500"/>
    </source>
</evidence>